<proteinExistence type="predicted"/>
<evidence type="ECO:0000313" key="1">
    <source>
        <dbReference type="EMBL" id="KAK0511120.1"/>
    </source>
</evidence>
<comment type="caution">
    <text evidence="1">The sequence shown here is derived from an EMBL/GenBank/DDBJ whole genome shotgun (WGS) entry which is preliminary data.</text>
</comment>
<evidence type="ECO:0000313" key="2">
    <source>
        <dbReference type="Proteomes" id="UP001166286"/>
    </source>
</evidence>
<dbReference type="AlphaFoldDB" id="A0AA39QXQ8"/>
<evidence type="ECO:0008006" key="3">
    <source>
        <dbReference type="Google" id="ProtNLM"/>
    </source>
</evidence>
<reference evidence="1" key="1">
    <citation type="submission" date="2023-03" db="EMBL/GenBank/DDBJ databases">
        <title>Complete genome of Cladonia borealis.</title>
        <authorList>
            <person name="Park H."/>
        </authorList>
    </citation>
    <scope>NUCLEOTIDE SEQUENCE</scope>
    <source>
        <strain evidence="1">ANT050790</strain>
    </source>
</reference>
<dbReference type="PANTHER" id="PTHR38119">
    <property type="entry name" value="BTB DOMAIN-CONTAINING PROTEIN-RELATED"/>
    <property type="match status" value="1"/>
</dbReference>
<name>A0AA39QXQ8_9LECA</name>
<dbReference type="Proteomes" id="UP001166286">
    <property type="component" value="Unassembled WGS sequence"/>
</dbReference>
<dbReference type="EMBL" id="JAFEKC020000014">
    <property type="protein sequence ID" value="KAK0511120.1"/>
    <property type="molecule type" value="Genomic_DNA"/>
</dbReference>
<accession>A0AA39QXQ8</accession>
<organism evidence="1 2">
    <name type="scientific">Cladonia borealis</name>
    <dbReference type="NCBI Taxonomy" id="184061"/>
    <lineage>
        <taxon>Eukaryota</taxon>
        <taxon>Fungi</taxon>
        <taxon>Dikarya</taxon>
        <taxon>Ascomycota</taxon>
        <taxon>Pezizomycotina</taxon>
        <taxon>Lecanoromycetes</taxon>
        <taxon>OSLEUM clade</taxon>
        <taxon>Lecanoromycetidae</taxon>
        <taxon>Lecanorales</taxon>
        <taxon>Lecanorineae</taxon>
        <taxon>Cladoniaceae</taxon>
        <taxon>Cladonia</taxon>
    </lineage>
</organism>
<dbReference type="PANTHER" id="PTHR38119:SF1">
    <property type="entry name" value="BTB DOMAIN-CONTAINING PROTEIN"/>
    <property type="match status" value="1"/>
</dbReference>
<keyword evidence="2" id="KW-1185">Reference proteome</keyword>
<protein>
    <recommendedName>
        <fullName evidence="3">BTB domain-containing protein</fullName>
    </recommendedName>
</protein>
<sequence length="451" mass="51274">MQPRILVPESRTLLSVQLSPITEVISTTHFVVEASRFEIIYNCSSSIMAKLSVDGFPVFRDGDVEICLSRKSEDRLVLHSVVLGLHSSFFKASISERWSARNDDATSGDQIKWRYQLLFDEDMSDEEAPLLAKAKPEILFVSGFKNLSPDTASIFLMEAPYVPSDGSKTKSRLALIRAHRHYLETLYHKTPQFATNKFPELVDTTVHVLRVAEIYGSLAIFKMPVDTVFALLKPDLDKLCGIYYFKIIRIAILARSSWLFQYVICRLVGDPTWTDDKIRETFETLGIVSLVLEKRGQLRETMLQLDHTIMLAGVPVSAEWIESYGTTAAIATAAYQLRLVEHIEEANRGGWKLSSEKYRILKDEGEGESWDSWCSDELLRRFNYCKVNKKGFNAVLDGLRRRVANHVSPLLVDYADVDRTIPASGNDQREDHGLTCVKITDDDLPWKDIPW</sequence>
<gene>
    <name evidence="1" type="ORF">JMJ35_006672</name>
</gene>